<dbReference type="AlphaFoldDB" id="A0A6P8GF98"/>
<comment type="similarity">
    <text evidence="2">Belongs to the opioid neuropeptide precursor family.</text>
</comment>
<dbReference type="GO" id="GO:0007218">
    <property type="term" value="P:neuropeptide signaling pathway"/>
    <property type="evidence" value="ECO:0007669"/>
    <property type="project" value="InterPro"/>
</dbReference>
<dbReference type="GO" id="GO:0007600">
    <property type="term" value="P:sensory perception"/>
    <property type="evidence" value="ECO:0007669"/>
    <property type="project" value="TreeGrafter"/>
</dbReference>
<keyword evidence="4" id="KW-1015">Disulfide bond</keyword>
<keyword evidence="3" id="KW-0964">Secreted</keyword>
<evidence type="ECO:0000256" key="5">
    <source>
        <dbReference type="SAM" id="MobiDB-lite"/>
    </source>
</evidence>
<evidence type="ECO:0000256" key="6">
    <source>
        <dbReference type="SAM" id="SignalP"/>
    </source>
</evidence>
<dbReference type="PANTHER" id="PTHR11438:SF2">
    <property type="entry name" value="PREPRONOCICEPTIN"/>
    <property type="match status" value="1"/>
</dbReference>
<feature type="region of interest" description="Disordered" evidence="5">
    <location>
        <begin position="123"/>
        <end position="159"/>
    </location>
</feature>
<feature type="compositionally biased region" description="Polar residues" evidence="5">
    <location>
        <begin position="124"/>
        <end position="140"/>
    </location>
</feature>
<feature type="compositionally biased region" description="Acidic residues" evidence="5">
    <location>
        <begin position="141"/>
        <end position="156"/>
    </location>
</feature>
<feature type="chain" id="PRO_5027804295" evidence="6">
    <location>
        <begin position="26"/>
        <end position="246"/>
    </location>
</feature>
<dbReference type="GO" id="GO:0005576">
    <property type="term" value="C:extracellular region"/>
    <property type="evidence" value="ECO:0007669"/>
    <property type="project" value="UniProtKB-SubCell"/>
</dbReference>
<name>A0A6P8GF98_CLUHA</name>
<keyword evidence="7" id="KW-1185">Reference proteome</keyword>
<dbReference type="InterPro" id="IPR006024">
    <property type="entry name" value="Opioid_neupept"/>
</dbReference>
<dbReference type="GO" id="GO:0031628">
    <property type="term" value="F:opioid receptor binding"/>
    <property type="evidence" value="ECO:0007669"/>
    <property type="project" value="TreeGrafter"/>
</dbReference>
<dbReference type="GeneID" id="105909928"/>
<dbReference type="PANTHER" id="PTHR11438">
    <property type="entry name" value="PROENKEPHALIN"/>
    <property type="match status" value="1"/>
</dbReference>
<feature type="region of interest" description="Disordered" evidence="5">
    <location>
        <begin position="80"/>
        <end position="99"/>
    </location>
</feature>
<dbReference type="GO" id="GO:0030425">
    <property type="term" value="C:dendrite"/>
    <property type="evidence" value="ECO:0007669"/>
    <property type="project" value="TreeGrafter"/>
</dbReference>
<reference evidence="8" key="1">
    <citation type="submission" date="2025-08" db="UniProtKB">
        <authorList>
            <consortium name="RefSeq"/>
        </authorList>
    </citation>
    <scope>IDENTIFICATION</scope>
</reference>
<organism evidence="7 8">
    <name type="scientific">Clupea harengus</name>
    <name type="common">Atlantic herring</name>
    <dbReference type="NCBI Taxonomy" id="7950"/>
    <lineage>
        <taxon>Eukaryota</taxon>
        <taxon>Metazoa</taxon>
        <taxon>Chordata</taxon>
        <taxon>Craniata</taxon>
        <taxon>Vertebrata</taxon>
        <taxon>Euteleostomi</taxon>
        <taxon>Actinopterygii</taxon>
        <taxon>Neopterygii</taxon>
        <taxon>Teleostei</taxon>
        <taxon>Clupei</taxon>
        <taxon>Clupeiformes</taxon>
        <taxon>Clupeoidei</taxon>
        <taxon>Clupeidae</taxon>
        <taxon>Clupea</taxon>
    </lineage>
</organism>
<dbReference type="RefSeq" id="XP_031435891.1">
    <property type="nucleotide sequence ID" value="XM_031580031.2"/>
</dbReference>
<feature type="signal peptide" evidence="6">
    <location>
        <begin position="1"/>
        <end position="25"/>
    </location>
</feature>
<comment type="subcellular location">
    <subcellularLocation>
        <location evidence="1">Secreted</location>
    </subcellularLocation>
</comment>
<sequence>MRPHPGMKSQLWMLVFIGLFVPGHSDCQGDCLSCLELLPKDQAFNTLVCLLECHSHRNISPGLSWEVCRKVVEKPQLPSQSLGGAMLKRSEEDVPEQGDGGGLVYSEALQRFDHMARALGLDQQDVQSRTTQLESETVEGNQEDEEGEEEVEGEEVDRDRDGGAAAINLTKRFGGFLKGKYGYKKLVNPGRSYQKRYGGFIGVRKSARKWNNQKRFTEFLKQYLGMSTRASEYNSVSADLTQQNEV</sequence>
<dbReference type="OrthoDB" id="9884757at2759"/>
<dbReference type="Pfam" id="PF01160">
    <property type="entry name" value="Opiods_neuropep"/>
    <property type="match status" value="1"/>
</dbReference>
<gene>
    <name evidence="8" type="primary">LOC105909928</name>
</gene>
<evidence type="ECO:0000256" key="4">
    <source>
        <dbReference type="ARBA" id="ARBA00023157"/>
    </source>
</evidence>
<proteinExistence type="inferred from homology"/>
<dbReference type="GO" id="GO:0005886">
    <property type="term" value="C:plasma membrane"/>
    <property type="evidence" value="ECO:0007669"/>
    <property type="project" value="TreeGrafter"/>
</dbReference>
<keyword evidence="6" id="KW-0732">Signal</keyword>
<accession>A0A6P8GF98</accession>
<protein>
    <submittedName>
        <fullName evidence="8">Prepronociceptin-like isoform X1</fullName>
    </submittedName>
</protein>
<dbReference type="PRINTS" id="PR01028">
    <property type="entry name" value="OPIOIDPRCRSR"/>
</dbReference>
<dbReference type="GO" id="GO:0043025">
    <property type="term" value="C:neuronal cell body"/>
    <property type="evidence" value="ECO:0007669"/>
    <property type="project" value="TreeGrafter"/>
</dbReference>
<dbReference type="GO" id="GO:0007268">
    <property type="term" value="P:chemical synaptic transmission"/>
    <property type="evidence" value="ECO:0007669"/>
    <property type="project" value="TreeGrafter"/>
</dbReference>
<dbReference type="GO" id="GO:0043679">
    <property type="term" value="C:axon terminus"/>
    <property type="evidence" value="ECO:0007669"/>
    <property type="project" value="TreeGrafter"/>
</dbReference>
<evidence type="ECO:0000256" key="2">
    <source>
        <dbReference type="ARBA" id="ARBA00008543"/>
    </source>
</evidence>
<evidence type="ECO:0000313" key="7">
    <source>
        <dbReference type="Proteomes" id="UP000515152"/>
    </source>
</evidence>
<evidence type="ECO:0000256" key="1">
    <source>
        <dbReference type="ARBA" id="ARBA00004613"/>
    </source>
</evidence>
<dbReference type="Proteomes" id="UP000515152">
    <property type="component" value="Chromosome 14"/>
</dbReference>
<evidence type="ECO:0000256" key="3">
    <source>
        <dbReference type="ARBA" id="ARBA00022525"/>
    </source>
</evidence>
<evidence type="ECO:0000313" key="8">
    <source>
        <dbReference type="RefSeq" id="XP_031435891.1"/>
    </source>
</evidence>